<dbReference type="GO" id="GO:0005737">
    <property type="term" value="C:cytoplasm"/>
    <property type="evidence" value="ECO:0007669"/>
    <property type="project" value="TreeGrafter"/>
</dbReference>
<dbReference type="PROSITE" id="PS50890">
    <property type="entry name" value="PUA"/>
    <property type="match status" value="1"/>
</dbReference>
<dbReference type="AlphaFoldDB" id="A0A3G3IGG0"/>
<gene>
    <name evidence="7" type="primary">tgtA</name>
    <name evidence="9" type="ORF">BKD89_02915</name>
</gene>
<name>A0A3G3IGG0_9ARCH</name>
<comment type="similarity">
    <text evidence="7">Belongs to the archaeosine tRNA-ribosyltransferase family.</text>
</comment>
<dbReference type="InterPro" id="IPR002616">
    <property type="entry name" value="tRNA_ribo_trans-like"/>
</dbReference>
<proteinExistence type="inferred from homology"/>
<accession>A0A3G3IGG0</accession>
<evidence type="ECO:0000259" key="8">
    <source>
        <dbReference type="SMART" id="SM00359"/>
    </source>
</evidence>
<dbReference type="RefSeq" id="WP_048097736.1">
    <property type="nucleotide sequence ID" value="NZ_CP017686.1"/>
</dbReference>
<dbReference type="Pfam" id="PF17884">
    <property type="entry name" value="DUF5591"/>
    <property type="match status" value="1"/>
</dbReference>
<dbReference type="PANTHER" id="PTHR46499:SF1">
    <property type="entry name" value="QUEUINE TRNA-RIBOSYLTRANSFERASE"/>
    <property type="match status" value="1"/>
</dbReference>
<feature type="domain" description="PUA" evidence="8">
    <location>
        <begin position="573"/>
        <end position="647"/>
    </location>
</feature>
<evidence type="ECO:0000256" key="3">
    <source>
        <dbReference type="ARBA" id="ARBA00022679"/>
    </source>
</evidence>
<dbReference type="InterPro" id="IPR050076">
    <property type="entry name" value="ArchSynthase1/Queuine_TRR"/>
</dbReference>
<feature type="binding site" evidence="7">
    <location>
        <position position="274"/>
    </location>
    <ligand>
        <name>Zn(2+)</name>
        <dbReference type="ChEBI" id="CHEBI:29105"/>
    </ligand>
</feature>
<dbReference type="Gene3D" id="3.10.450.90">
    <property type="entry name" value="ArcTGT, C2 domain"/>
    <property type="match status" value="1"/>
</dbReference>
<dbReference type="SUPFAM" id="SSF88697">
    <property type="entry name" value="PUA domain-like"/>
    <property type="match status" value="1"/>
</dbReference>
<dbReference type="OMA" id="MGCDLFD"/>
<evidence type="ECO:0000256" key="6">
    <source>
        <dbReference type="ARBA" id="ARBA00022833"/>
    </source>
</evidence>
<keyword evidence="2 7" id="KW-0328">Glycosyltransferase</keyword>
<evidence type="ECO:0000256" key="7">
    <source>
        <dbReference type="HAMAP-Rule" id="MF_01634"/>
    </source>
</evidence>
<comment type="cofactor">
    <cofactor evidence="7">
        <name>Zn(2+)</name>
        <dbReference type="ChEBI" id="CHEBI:29105"/>
    </cofactor>
    <text evidence="7">Binds 1 zinc ion per subunit.</text>
</comment>
<dbReference type="GO" id="GO:0008270">
    <property type="term" value="F:zinc ion binding"/>
    <property type="evidence" value="ECO:0007669"/>
    <property type="project" value="UniProtKB-UniRule"/>
</dbReference>
<dbReference type="Pfam" id="PF01702">
    <property type="entry name" value="TGT"/>
    <property type="match status" value="1"/>
</dbReference>
<reference evidence="9 10" key="1">
    <citation type="submission" date="2016-10" db="EMBL/GenBank/DDBJ databases">
        <title>Complete genome of the TMA-utilizing, human hosted archaeon Methanomethylophilus alvus Gen. nov, sp. nov., strain Mx-05, derived from a pure culture.</title>
        <authorList>
            <person name="Brugere J.-F."/>
            <person name="Ben Hania W."/>
            <person name="Chaudhary P.P."/>
            <person name="Gaci N."/>
            <person name="Borrel G."/>
            <person name="Cao Van Tuat L."/>
            <person name="Fardeau M.-L."/>
            <person name="Harris H.M.B."/>
            <person name="O'Toole P.W."/>
            <person name="Ollivier B."/>
        </authorList>
    </citation>
    <scope>NUCLEOTIDE SEQUENCE [LARGE SCALE GENOMIC DNA]</scope>
    <source>
        <strain evidence="9 10">Mx-05</strain>
    </source>
</reference>
<dbReference type="EC" id="2.4.2.48" evidence="7"/>
<dbReference type="SMART" id="SM00359">
    <property type="entry name" value="PUA"/>
    <property type="match status" value="1"/>
</dbReference>
<feature type="binding site" evidence="7">
    <location>
        <position position="124"/>
    </location>
    <ligand>
        <name>substrate</name>
    </ligand>
</feature>
<dbReference type="GO" id="GO:0002099">
    <property type="term" value="P:tRNA wobble guanine modification"/>
    <property type="evidence" value="ECO:0007669"/>
    <property type="project" value="TreeGrafter"/>
</dbReference>
<dbReference type="EMBL" id="CP017686">
    <property type="protein sequence ID" value="AYQ54758.1"/>
    <property type="molecule type" value="Genomic_DNA"/>
</dbReference>
<dbReference type="InterPro" id="IPR002478">
    <property type="entry name" value="PUA"/>
</dbReference>
<dbReference type="Pfam" id="PF01472">
    <property type="entry name" value="PUA"/>
    <property type="match status" value="1"/>
</dbReference>
<keyword evidence="3 7" id="KW-0808">Transferase</keyword>
<dbReference type="InterPro" id="IPR040777">
    <property type="entry name" value="DUF5591"/>
</dbReference>
<evidence type="ECO:0000256" key="1">
    <source>
        <dbReference type="ARBA" id="ARBA00005030"/>
    </source>
</evidence>
<evidence type="ECO:0000313" key="9">
    <source>
        <dbReference type="EMBL" id="AYQ54758.1"/>
    </source>
</evidence>
<evidence type="ECO:0000256" key="5">
    <source>
        <dbReference type="ARBA" id="ARBA00022723"/>
    </source>
</evidence>
<dbReference type="InterPro" id="IPR036974">
    <property type="entry name" value="PUA_sf"/>
</dbReference>
<evidence type="ECO:0000256" key="2">
    <source>
        <dbReference type="ARBA" id="ARBA00022676"/>
    </source>
</evidence>
<dbReference type="GO" id="GO:0016763">
    <property type="term" value="F:pentosyltransferase activity"/>
    <property type="evidence" value="ECO:0007669"/>
    <property type="project" value="UniProtKB-UniRule"/>
</dbReference>
<comment type="catalytic activity">
    <reaction evidence="7">
        <text>guanosine(15) in tRNA + 7-cyano-7-carbaguanine = 7-cyano-7-carbaguanosine(15) in tRNA + guanine</text>
        <dbReference type="Rhea" id="RHEA:43164"/>
        <dbReference type="Rhea" id="RHEA-COMP:10371"/>
        <dbReference type="Rhea" id="RHEA-COMP:10372"/>
        <dbReference type="ChEBI" id="CHEBI:16235"/>
        <dbReference type="ChEBI" id="CHEBI:45075"/>
        <dbReference type="ChEBI" id="CHEBI:74269"/>
        <dbReference type="ChEBI" id="CHEBI:82850"/>
        <dbReference type="EC" id="2.4.2.48"/>
    </reaction>
</comment>
<dbReference type="SUPFAM" id="SSF51713">
    <property type="entry name" value="tRNA-guanine transglycosylase"/>
    <property type="match status" value="1"/>
</dbReference>
<keyword evidence="6 7" id="KW-0862">Zinc</keyword>
<dbReference type="GO" id="GO:0003723">
    <property type="term" value="F:RNA binding"/>
    <property type="evidence" value="ECO:0007669"/>
    <property type="project" value="InterPro"/>
</dbReference>
<dbReference type="NCBIfam" id="TIGR00449">
    <property type="entry name" value="tgt_general"/>
    <property type="match status" value="1"/>
</dbReference>
<dbReference type="GeneID" id="41321385"/>
<dbReference type="Gene3D" id="3.20.20.105">
    <property type="entry name" value="Queuine tRNA-ribosyltransferase-like"/>
    <property type="match status" value="1"/>
</dbReference>
<sequence>MFEITKRDGMARIGKFTTTSGRTIETPALLPVINPKIKTVTPRELYDEFGFGAMITNSYIIKNTPALKEEAQSKGLHEMLDYPGIIMTDSGTFQSHMYGEVELTNKEIVEFQRSIGTDIGTVLDIFTEPFWTKEQTAESIVETLKRTEEAVSLKGEMMINGVIQGSVFPDLREDCARKLAEMDIDVHPIGGVVPLMEQYRYSELVDVIVSSKMGLNPNRPVHLFGAGHPMILAFATLMGCDLFDSASYAKFAKDDRMMFIDGTFRLQDMQSLDCNCPACRGMTLETLKKTEKNERIRIIARHNLYQIKQELSLVKRYLREGRLWELAEVRCRAHPAMLDGLRKLREYQDFMERFDPISRESAIFYTGIETRGRPVFKRYDDRIMTRYIPPTKKAALFYGGQNKPYSRFFVSDFVNARRQGYTPVVISPFGPVPAELDEMYPIAQSMFPSIEDTDTENESDELSLAFLEKHFTEGVVNGSDLEPEYNGEPTDEEIKDNDTKRVWAVARYQFGIEAAEALLKGELTFRKSRKTGKIRNVFSDGEHVLSMRAGDGFFTLRMEGAKRIVENIPAPRMRVQVADDAVPFISQGRNAFCQFVTAVDEELVPMDEAIIVDKDDRPVGTGKMLLVKNEIFSMKKGIAVKTRTGSDEDKDE</sequence>
<dbReference type="NCBIfam" id="TIGR00451">
    <property type="entry name" value="unchar_dom_2"/>
    <property type="match status" value="1"/>
</dbReference>
<comment type="function">
    <text evidence="7">Exchanges the guanine residue with 7-cyano-7-deazaguanine (preQ0) at position 15 in the dihydrouridine loop (D-loop) of archaeal tRNAs.</text>
</comment>
<dbReference type="InterPro" id="IPR004804">
    <property type="entry name" value="TgtA"/>
</dbReference>
<dbReference type="PANTHER" id="PTHR46499">
    <property type="entry name" value="QUEUINE TRNA-RIBOSYLTRANSFERASE"/>
    <property type="match status" value="1"/>
</dbReference>
<dbReference type="InterPro" id="IPR036511">
    <property type="entry name" value="TGT-like_sf"/>
</dbReference>
<dbReference type="Pfam" id="PF14810">
    <property type="entry name" value="TGT_C2"/>
    <property type="match status" value="1"/>
</dbReference>
<feature type="binding site" evidence="7">
    <location>
        <position position="279"/>
    </location>
    <ligand>
        <name>Zn(2+)</name>
        <dbReference type="ChEBI" id="CHEBI:29105"/>
    </ligand>
</feature>
<comment type="pathway">
    <text evidence="1 7">tRNA modification; archaeosine-tRNA biosynthesis.</text>
</comment>
<dbReference type="Gene3D" id="2.30.130.10">
    <property type="entry name" value="PUA domain"/>
    <property type="match status" value="1"/>
</dbReference>
<dbReference type="InterPro" id="IPR015947">
    <property type="entry name" value="PUA-like_sf"/>
</dbReference>
<keyword evidence="5 7" id="KW-0479">Metal-binding</keyword>
<protein>
    <recommendedName>
        <fullName evidence="7">tRNA-guanine(15) transglycosylase</fullName>
        <ecNumber evidence="7">2.4.2.48</ecNumber>
    </recommendedName>
    <alternativeName>
        <fullName evidence="7">7-cyano-7-deazaguanine tRNA-ribosyltransferase</fullName>
    </alternativeName>
    <alternativeName>
        <fullName evidence="7">Archaeal tRNA-guanine transglycosylase</fullName>
    </alternativeName>
</protein>
<dbReference type="InterPro" id="IPR038250">
    <property type="entry name" value="TGT_C2_sf"/>
</dbReference>
<keyword evidence="4 7" id="KW-0819">tRNA processing</keyword>
<evidence type="ECO:0000313" key="10">
    <source>
        <dbReference type="Proteomes" id="UP000273278"/>
    </source>
</evidence>
<feature type="binding site" evidence="7">
    <location>
        <position position="191"/>
    </location>
    <ligand>
        <name>substrate</name>
    </ligand>
</feature>
<dbReference type="UniPathway" id="UPA00393"/>
<dbReference type="InterPro" id="IPR004521">
    <property type="entry name" value="Uncharacterised_CHP00451"/>
</dbReference>
<dbReference type="SUPFAM" id="SSF88802">
    <property type="entry name" value="Pre-PUA domain"/>
    <property type="match status" value="1"/>
</dbReference>
<dbReference type="CDD" id="cd21149">
    <property type="entry name" value="PUA_archaeosine_TGT"/>
    <property type="match status" value="1"/>
</dbReference>
<evidence type="ECO:0000256" key="4">
    <source>
        <dbReference type="ARBA" id="ARBA00022694"/>
    </source>
</evidence>
<dbReference type="NCBIfam" id="TIGR00432">
    <property type="entry name" value="arcsn_tRNA_tgt"/>
    <property type="match status" value="1"/>
</dbReference>
<feature type="active site" description="Nucleophile" evidence="7">
    <location>
        <position position="89"/>
    </location>
</feature>
<dbReference type="Proteomes" id="UP000273278">
    <property type="component" value="Chromosome"/>
</dbReference>
<organism evidence="9 10">
    <name type="scientific">Methanomethylophilus alvi</name>
    <dbReference type="NCBI Taxonomy" id="1291540"/>
    <lineage>
        <taxon>Archaea</taxon>
        <taxon>Methanobacteriati</taxon>
        <taxon>Thermoplasmatota</taxon>
        <taxon>Thermoplasmata</taxon>
        <taxon>Methanomassiliicoccales</taxon>
        <taxon>Methanomethylophilaceae</taxon>
        <taxon>Methanomethylophilus</taxon>
    </lineage>
</organism>
<feature type="binding site" evidence="7">
    <location>
        <position position="276"/>
    </location>
    <ligand>
        <name>Zn(2+)</name>
        <dbReference type="ChEBI" id="CHEBI:29105"/>
    </ligand>
</feature>
<dbReference type="HAMAP" id="MF_01634">
    <property type="entry name" value="TgtA_arch"/>
    <property type="match status" value="1"/>
</dbReference>
<dbReference type="InterPro" id="IPR029402">
    <property type="entry name" value="TGT_C2"/>
</dbReference>